<feature type="region of interest" description="Disordered" evidence="1">
    <location>
        <begin position="1"/>
        <end position="59"/>
    </location>
</feature>
<feature type="compositionally biased region" description="Acidic residues" evidence="1">
    <location>
        <begin position="1"/>
        <end position="12"/>
    </location>
</feature>
<reference evidence="2" key="1">
    <citation type="journal article" date="2020" name="Fungal Divers.">
        <title>Resolving the Mortierellaceae phylogeny through synthesis of multi-gene phylogenetics and phylogenomics.</title>
        <authorList>
            <person name="Vandepol N."/>
            <person name="Liber J."/>
            <person name="Desiro A."/>
            <person name="Na H."/>
            <person name="Kennedy M."/>
            <person name="Barry K."/>
            <person name="Grigoriev I.V."/>
            <person name="Miller A.N."/>
            <person name="O'Donnell K."/>
            <person name="Stajich J.E."/>
            <person name="Bonito G."/>
        </authorList>
    </citation>
    <scope>NUCLEOTIDE SEQUENCE</scope>
    <source>
        <strain evidence="2">KOD1015</strain>
    </source>
</reference>
<accession>A0A9P6KCX7</accession>
<evidence type="ECO:0000313" key="3">
    <source>
        <dbReference type="Proteomes" id="UP000780801"/>
    </source>
</evidence>
<proteinExistence type="predicted"/>
<dbReference type="OrthoDB" id="2440536at2759"/>
<comment type="caution">
    <text evidence="2">The sequence shown here is derived from an EMBL/GenBank/DDBJ whole genome shotgun (WGS) entry which is preliminary data.</text>
</comment>
<evidence type="ECO:0000313" key="2">
    <source>
        <dbReference type="EMBL" id="KAF9580152.1"/>
    </source>
</evidence>
<feature type="compositionally biased region" description="Polar residues" evidence="1">
    <location>
        <begin position="32"/>
        <end position="44"/>
    </location>
</feature>
<dbReference type="Proteomes" id="UP000780801">
    <property type="component" value="Unassembled WGS sequence"/>
</dbReference>
<sequence length="209" mass="23910">MVMEEYVSDEEGQNSARKTKRKKTGKDEVLASHTQTNEGGSSAMSRAKRDHGRRSSVSGQECIKTNEFCISPDELDMVHYTFRTTNVGQAFKKYQVASLSIVNDIGTMATVSNLSSFLALKLPLDFLPFERGLEYTYCHGVIDTLLTRQFPVRSKYHLDWANKEAQGSKERRANMYKPDWIISSRNNRQELAILEVKPPKEQHCKEHFL</sequence>
<organism evidence="2 3">
    <name type="scientific">Lunasporangiospora selenospora</name>
    <dbReference type="NCBI Taxonomy" id="979761"/>
    <lineage>
        <taxon>Eukaryota</taxon>
        <taxon>Fungi</taxon>
        <taxon>Fungi incertae sedis</taxon>
        <taxon>Mucoromycota</taxon>
        <taxon>Mortierellomycotina</taxon>
        <taxon>Mortierellomycetes</taxon>
        <taxon>Mortierellales</taxon>
        <taxon>Mortierellaceae</taxon>
        <taxon>Lunasporangiospora</taxon>
    </lineage>
</organism>
<name>A0A9P6KCX7_9FUNG</name>
<protein>
    <submittedName>
        <fullName evidence="2">Uncharacterized protein</fullName>
    </submittedName>
</protein>
<dbReference type="AlphaFoldDB" id="A0A9P6KCX7"/>
<gene>
    <name evidence="2" type="ORF">BGW38_003313</name>
</gene>
<keyword evidence="3" id="KW-1185">Reference proteome</keyword>
<evidence type="ECO:0000256" key="1">
    <source>
        <dbReference type="SAM" id="MobiDB-lite"/>
    </source>
</evidence>
<dbReference type="EMBL" id="JAABOA010002248">
    <property type="protein sequence ID" value="KAF9580152.1"/>
    <property type="molecule type" value="Genomic_DNA"/>
</dbReference>